<keyword evidence="11 13" id="KW-0472">Membrane</keyword>
<dbReference type="GO" id="GO:0020037">
    <property type="term" value="F:heme binding"/>
    <property type="evidence" value="ECO:0007669"/>
    <property type="project" value="TreeGrafter"/>
</dbReference>
<evidence type="ECO:0000256" key="2">
    <source>
        <dbReference type="ARBA" id="ARBA00004651"/>
    </source>
</evidence>
<dbReference type="GO" id="GO:0046872">
    <property type="term" value="F:metal ion binding"/>
    <property type="evidence" value="ECO:0007669"/>
    <property type="project" value="UniProtKB-KW"/>
</dbReference>
<dbReference type="RefSeq" id="WP_093254372.1">
    <property type="nucleotide sequence ID" value="NZ_FNQM01000009.1"/>
</dbReference>
<reference evidence="15 16" key="1">
    <citation type="submission" date="2016-10" db="EMBL/GenBank/DDBJ databases">
        <authorList>
            <person name="de Groot N.N."/>
        </authorList>
    </citation>
    <scope>NUCLEOTIDE SEQUENCE [LARGE SCALE GENOMIC DNA]</scope>
    <source>
        <strain evidence="15 16">DSM 15345</strain>
    </source>
</reference>
<dbReference type="Pfam" id="PF01292">
    <property type="entry name" value="Ni_hydr_CYTB"/>
    <property type="match status" value="1"/>
</dbReference>
<evidence type="ECO:0000256" key="12">
    <source>
        <dbReference type="ARBA" id="ARBA00037975"/>
    </source>
</evidence>
<feature type="transmembrane region" description="Helical" evidence="13">
    <location>
        <begin position="70"/>
        <end position="89"/>
    </location>
</feature>
<evidence type="ECO:0000256" key="7">
    <source>
        <dbReference type="ARBA" id="ARBA00022723"/>
    </source>
</evidence>
<name>A0A1H4D488_9RHOB</name>
<dbReference type="OrthoDB" id="8156287at2"/>
<evidence type="ECO:0000256" key="4">
    <source>
        <dbReference type="ARBA" id="ARBA00022475"/>
    </source>
</evidence>
<feature type="transmembrane region" description="Helical" evidence="13">
    <location>
        <begin position="23"/>
        <end position="42"/>
    </location>
</feature>
<feature type="transmembrane region" description="Helical" evidence="13">
    <location>
        <begin position="157"/>
        <end position="180"/>
    </location>
</feature>
<keyword evidence="6 13" id="KW-0812">Transmembrane</keyword>
<dbReference type="InterPro" id="IPR011577">
    <property type="entry name" value="Cyt_b561_bac/Ni-Hgenase"/>
</dbReference>
<keyword evidence="16" id="KW-1185">Reference proteome</keyword>
<evidence type="ECO:0000256" key="10">
    <source>
        <dbReference type="ARBA" id="ARBA00023004"/>
    </source>
</evidence>
<dbReference type="Proteomes" id="UP000198703">
    <property type="component" value="Unassembled WGS sequence"/>
</dbReference>
<evidence type="ECO:0000256" key="1">
    <source>
        <dbReference type="ARBA" id="ARBA00001970"/>
    </source>
</evidence>
<evidence type="ECO:0000256" key="13">
    <source>
        <dbReference type="SAM" id="Phobius"/>
    </source>
</evidence>
<feature type="domain" description="Cytochrome b561 bacterial/Ni-hydrogenase" evidence="14">
    <location>
        <begin position="18"/>
        <end position="196"/>
    </location>
</feature>
<keyword evidence="8" id="KW-0249">Electron transport</keyword>
<dbReference type="PANTHER" id="PTHR30529">
    <property type="entry name" value="CYTOCHROME B561"/>
    <property type="match status" value="1"/>
</dbReference>
<proteinExistence type="inferred from homology"/>
<dbReference type="EMBL" id="FNQM01000009">
    <property type="protein sequence ID" value="SEA67411.1"/>
    <property type="molecule type" value="Genomic_DNA"/>
</dbReference>
<dbReference type="InterPro" id="IPR016174">
    <property type="entry name" value="Di-haem_cyt_TM"/>
</dbReference>
<dbReference type="GO" id="GO:0009055">
    <property type="term" value="F:electron transfer activity"/>
    <property type="evidence" value="ECO:0007669"/>
    <property type="project" value="InterPro"/>
</dbReference>
<dbReference type="STRING" id="89524.SAMN05444370_10928"/>
<dbReference type="AlphaFoldDB" id="A0A1H4D488"/>
<organism evidence="15 16">
    <name type="scientific">Rubrimonas cliftonensis</name>
    <dbReference type="NCBI Taxonomy" id="89524"/>
    <lineage>
        <taxon>Bacteria</taxon>
        <taxon>Pseudomonadati</taxon>
        <taxon>Pseudomonadota</taxon>
        <taxon>Alphaproteobacteria</taxon>
        <taxon>Rhodobacterales</taxon>
        <taxon>Paracoccaceae</taxon>
        <taxon>Rubrimonas</taxon>
    </lineage>
</organism>
<evidence type="ECO:0000256" key="3">
    <source>
        <dbReference type="ARBA" id="ARBA00022448"/>
    </source>
</evidence>
<dbReference type="Gene3D" id="1.20.950.20">
    <property type="entry name" value="Transmembrane di-heme cytochromes, Chain C"/>
    <property type="match status" value="1"/>
</dbReference>
<dbReference type="PANTHER" id="PTHR30529:SF1">
    <property type="entry name" value="CYTOCHROME B561 HOMOLOG 2"/>
    <property type="match status" value="1"/>
</dbReference>
<sequence>MSQAPTPQDAAPHRPAHHPARRALHWIVAALVIATLPLGFVFTDFDNKPWTEATFGAGAFDALYDLHKSIGLLVLALMLVRLWAWRRWASPPYATPLPPQAEKAARFSHAAFYALLIGAALLGWAGVSAYPAPLPVFGLFEAPKIVAPDRALSGRLLGAHALFTFAIAALVAVHVGAALWHRQARRDGVFERMAPGARRGASQD</sequence>
<gene>
    <name evidence="15" type="ORF">SAMN05444370_10928</name>
</gene>
<comment type="similarity">
    <text evidence="12">Belongs to the cytochrome b561 family.</text>
</comment>
<accession>A0A1H4D488</accession>
<evidence type="ECO:0000256" key="9">
    <source>
        <dbReference type="ARBA" id="ARBA00022989"/>
    </source>
</evidence>
<keyword evidence="5" id="KW-0349">Heme</keyword>
<keyword evidence="7" id="KW-0479">Metal-binding</keyword>
<feature type="transmembrane region" description="Helical" evidence="13">
    <location>
        <begin position="110"/>
        <end position="130"/>
    </location>
</feature>
<evidence type="ECO:0000256" key="8">
    <source>
        <dbReference type="ARBA" id="ARBA00022982"/>
    </source>
</evidence>
<evidence type="ECO:0000256" key="11">
    <source>
        <dbReference type="ARBA" id="ARBA00023136"/>
    </source>
</evidence>
<dbReference type="GO" id="GO:0022904">
    <property type="term" value="P:respiratory electron transport chain"/>
    <property type="evidence" value="ECO:0007669"/>
    <property type="project" value="InterPro"/>
</dbReference>
<evidence type="ECO:0000313" key="15">
    <source>
        <dbReference type="EMBL" id="SEA67411.1"/>
    </source>
</evidence>
<keyword evidence="10" id="KW-0408">Iron</keyword>
<keyword evidence="4" id="KW-1003">Cell membrane</keyword>
<evidence type="ECO:0000256" key="6">
    <source>
        <dbReference type="ARBA" id="ARBA00022692"/>
    </source>
</evidence>
<dbReference type="GO" id="GO:0005886">
    <property type="term" value="C:plasma membrane"/>
    <property type="evidence" value="ECO:0007669"/>
    <property type="project" value="UniProtKB-SubCell"/>
</dbReference>
<dbReference type="SUPFAM" id="SSF81342">
    <property type="entry name" value="Transmembrane di-heme cytochromes"/>
    <property type="match status" value="1"/>
</dbReference>
<keyword evidence="9 13" id="KW-1133">Transmembrane helix</keyword>
<dbReference type="InterPro" id="IPR052168">
    <property type="entry name" value="Cytochrome_b561_oxidase"/>
</dbReference>
<evidence type="ECO:0000259" key="14">
    <source>
        <dbReference type="Pfam" id="PF01292"/>
    </source>
</evidence>
<comment type="subcellular location">
    <subcellularLocation>
        <location evidence="2">Cell membrane</location>
        <topology evidence="2">Multi-pass membrane protein</topology>
    </subcellularLocation>
</comment>
<comment type="cofactor">
    <cofactor evidence="1">
        <name>heme b</name>
        <dbReference type="ChEBI" id="CHEBI:60344"/>
    </cofactor>
</comment>
<evidence type="ECO:0000256" key="5">
    <source>
        <dbReference type="ARBA" id="ARBA00022617"/>
    </source>
</evidence>
<protein>
    <submittedName>
        <fullName evidence="15">Cytochrome b561</fullName>
    </submittedName>
</protein>
<evidence type="ECO:0000313" key="16">
    <source>
        <dbReference type="Proteomes" id="UP000198703"/>
    </source>
</evidence>
<keyword evidence="3" id="KW-0813">Transport</keyword>